<protein>
    <submittedName>
        <fullName evidence="1">Uncharacterized protein</fullName>
    </submittedName>
</protein>
<sequence>MFRSARLLLTAAMCLAAQPMRQVEPTTLPLAERQQVLQLLLDLPQLQGFYHPELAARRPVKLQTDAFVTAELRLSKFKQPVLLLTERQLQQQGIRDYLQLGQLHRRQDTLIFRLYYRVEGVVAEGRLVRQGSGWRVARYFVAEQ</sequence>
<dbReference type="EMBL" id="RXOF01000011">
    <property type="protein sequence ID" value="RTQ47773.1"/>
    <property type="molecule type" value="Genomic_DNA"/>
</dbReference>
<dbReference type="OrthoDB" id="884649at2"/>
<evidence type="ECO:0000313" key="2">
    <source>
        <dbReference type="Proteomes" id="UP000282184"/>
    </source>
</evidence>
<evidence type="ECO:0000313" key="1">
    <source>
        <dbReference type="EMBL" id="RTQ47773.1"/>
    </source>
</evidence>
<gene>
    <name evidence="1" type="ORF">EJV47_17790</name>
</gene>
<name>A0A3S0J8A8_9BACT</name>
<reference evidence="1 2" key="1">
    <citation type="submission" date="2018-12" db="EMBL/GenBank/DDBJ databases">
        <title>Hymenobacter gummosus sp. nov., isolated from a spring.</title>
        <authorList>
            <person name="Nie L."/>
        </authorList>
    </citation>
    <scope>NUCLEOTIDE SEQUENCE [LARGE SCALE GENOMIC DNA]</scope>
    <source>
        <strain evidence="1 2">KCTC 52166</strain>
    </source>
</reference>
<dbReference type="AlphaFoldDB" id="A0A3S0J8A8"/>
<comment type="caution">
    <text evidence="1">The sequence shown here is derived from an EMBL/GenBank/DDBJ whole genome shotgun (WGS) entry which is preliminary data.</text>
</comment>
<organism evidence="1 2">
    <name type="scientific">Hymenobacter gummosus</name>
    <dbReference type="NCBI Taxonomy" id="1776032"/>
    <lineage>
        <taxon>Bacteria</taxon>
        <taxon>Pseudomonadati</taxon>
        <taxon>Bacteroidota</taxon>
        <taxon>Cytophagia</taxon>
        <taxon>Cytophagales</taxon>
        <taxon>Hymenobacteraceae</taxon>
        <taxon>Hymenobacter</taxon>
    </lineage>
</organism>
<accession>A0A3S0J8A8</accession>
<proteinExistence type="predicted"/>
<dbReference type="Proteomes" id="UP000282184">
    <property type="component" value="Unassembled WGS sequence"/>
</dbReference>
<keyword evidence="2" id="KW-1185">Reference proteome</keyword>
<dbReference type="RefSeq" id="WP_126694531.1">
    <property type="nucleotide sequence ID" value="NZ_RXOF01000011.1"/>
</dbReference>